<keyword evidence="9" id="KW-0067">ATP-binding</keyword>
<dbReference type="InterPro" id="IPR000515">
    <property type="entry name" value="MetI-like"/>
</dbReference>
<comment type="similarity">
    <text evidence="13">Belongs to the binding-protein-dependent transport system permease family.</text>
</comment>
<keyword evidence="17" id="KW-1185">Reference proteome</keyword>
<accession>A0ABX1KFD7</accession>
<dbReference type="SUPFAM" id="SSF161098">
    <property type="entry name" value="MetI-like"/>
    <property type="match status" value="1"/>
</dbReference>
<dbReference type="CDD" id="cd06261">
    <property type="entry name" value="TM_PBP2"/>
    <property type="match status" value="1"/>
</dbReference>
<dbReference type="SMART" id="SM00382">
    <property type="entry name" value="AAA"/>
    <property type="match status" value="1"/>
</dbReference>
<keyword evidence="5" id="KW-1003">Cell membrane</keyword>
<keyword evidence="11 13" id="KW-1133">Transmembrane helix</keyword>
<dbReference type="InterPro" id="IPR003593">
    <property type="entry name" value="AAA+_ATPase"/>
</dbReference>
<keyword evidence="8" id="KW-0547">Nucleotide-binding</keyword>
<gene>
    <name evidence="16" type="ORF">HF576_15195</name>
</gene>
<evidence type="ECO:0000256" key="8">
    <source>
        <dbReference type="ARBA" id="ARBA00022741"/>
    </source>
</evidence>
<evidence type="ECO:0000256" key="7">
    <source>
        <dbReference type="ARBA" id="ARBA00022692"/>
    </source>
</evidence>
<feature type="transmembrane region" description="Helical" evidence="13">
    <location>
        <begin position="262"/>
        <end position="283"/>
    </location>
</feature>
<keyword evidence="12 13" id="KW-0472">Membrane</keyword>
<dbReference type="InterPro" id="IPR003439">
    <property type="entry name" value="ABC_transporter-like_ATP-bd"/>
</dbReference>
<dbReference type="EMBL" id="JABACI010000004">
    <property type="protein sequence ID" value="NLP85192.1"/>
    <property type="molecule type" value="Genomic_DNA"/>
</dbReference>
<dbReference type="Pfam" id="PF00005">
    <property type="entry name" value="ABC_tran"/>
    <property type="match status" value="1"/>
</dbReference>
<evidence type="ECO:0000256" key="2">
    <source>
        <dbReference type="ARBA" id="ARBA00004202"/>
    </source>
</evidence>
<dbReference type="InterPro" id="IPR035906">
    <property type="entry name" value="MetI-like_sf"/>
</dbReference>
<dbReference type="PANTHER" id="PTHR43297:SF14">
    <property type="entry name" value="ATPASE AAA-TYPE CORE DOMAIN-CONTAINING PROTEIN"/>
    <property type="match status" value="1"/>
</dbReference>
<dbReference type="PROSITE" id="PS00211">
    <property type="entry name" value="ABC_TRANSPORTER_1"/>
    <property type="match status" value="1"/>
</dbReference>
<feature type="transmembrane region" description="Helical" evidence="13">
    <location>
        <begin position="127"/>
        <end position="149"/>
    </location>
</feature>
<dbReference type="Gene3D" id="1.10.3720.10">
    <property type="entry name" value="MetI-like"/>
    <property type="match status" value="1"/>
</dbReference>
<dbReference type="InterPro" id="IPR017871">
    <property type="entry name" value="ABC_transporter-like_CS"/>
</dbReference>
<dbReference type="Proteomes" id="UP001429745">
    <property type="component" value="Unassembled WGS sequence"/>
</dbReference>
<evidence type="ECO:0000256" key="12">
    <source>
        <dbReference type="ARBA" id="ARBA00023136"/>
    </source>
</evidence>
<keyword evidence="6" id="KW-0997">Cell inner membrane</keyword>
<evidence type="ECO:0000259" key="14">
    <source>
        <dbReference type="PROSITE" id="PS50893"/>
    </source>
</evidence>
<feature type="transmembrane region" description="Helical" evidence="13">
    <location>
        <begin position="155"/>
        <end position="174"/>
    </location>
</feature>
<evidence type="ECO:0000256" key="5">
    <source>
        <dbReference type="ARBA" id="ARBA00022475"/>
    </source>
</evidence>
<comment type="similarity">
    <text evidence="3">Belongs to the ABC transporter superfamily.</text>
</comment>
<organism evidence="16 17">
    <name type="scientific">Microbacterium salsuginis</name>
    <dbReference type="NCBI Taxonomy" id="2722803"/>
    <lineage>
        <taxon>Bacteria</taxon>
        <taxon>Bacillati</taxon>
        <taxon>Actinomycetota</taxon>
        <taxon>Actinomycetes</taxon>
        <taxon>Micrococcales</taxon>
        <taxon>Microbacteriaceae</taxon>
        <taxon>Microbacterium</taxon>
    </lineage>
</organism>
<evidence type="ECO:0000256" key="3">
    <source>
        <dbReference type="ARBA" id="ARBA00005417"/>
    </source>
</evidence>
<keyword evidence="7 13" id="KW-0812">Transmembrane</keyword>
<dbReference type="Pfam" id="PF12911">
    <property type="entry name" value="OppC_N"/>
    <property type="match status" value="1"/>
</dbReference>
<evidence type="ECO:0000256" key="4">
    <source>
        <dbReference type="ARBA" id="ARBA00022448"/>
    </source>
</evidence>
<comment type="caution">
    <text evidence="16">The sequence shown here is derived from an EMBL/GenBank/DDBJ whole genome shotgun (WGS) entry which is preliminary data.</text>
</comment>
<evidence type="ECO:0000256" key="10">
    <source>
        <dbReference type="ARBA" id="ARBA00022967"/>
    </source>
</evidence>
<evidence type="ECO:0000256" key="6">
    <source>
        <dbReference type="ARBA" id="ARBA00022519"/>
    </source>
</evidence>
<name>A0ABX1KFD7_9MICO</name>
<evidence type="ECO:0000313" key="16">
    <source>
        <dbReference type="EMBL" id="NLP85192.1"/>
    </source>
</evidence>
<keyword evidence="4 13" id="KW-0813">Transport</keyword>
<dbReference type="SUPFAM" id="SSF52540">
    <property type="entry name" value="P-loop containing nucleoside triphosphate hydrolases"/>
    <property type="match status" value="1"/>
</dbReference>
<evidence type="ECO:0000256" key="1">
    <source>
        <dbReference type="ARBA" id="ARBA00004141"/>
    </source>
</evidence>
<dbReference type="PANTHER" id="PTHR43297">
    <property type="entry name" value="OLIGOPEPTIDE TRANSPORT ATP-BINDING PROTEIN APPD"/>
    <property type="match status" value="1"/>
</dbReference>
<feature type="domain" description="ABC transporter" evidence="14">
    <location>
        <begin position="324"/>
        <end position="574"/>
    </location>
</feature>
<feature type="transmembrane region" description="Helical" evidence="13">
    <location>
        <begin position="213"/>
        <end position="231"/>
    </location>
</feature>
<dbReference type="Gene3D" id="3.40.50.300">
    <property type="entry name" value="P-loop containing nucleotide triphosphate hydrolases"/>
    <property type="match status" value="1"/>
</dbReference>
<keyword evidence="10" id="KW-1278">Translocase</keyword>
<dbReference type="PROSITE" id="PS50928">
    <property type="entry name" value="ABC_TM1"/>
    <property type="match status" value="1"/>
</dbReference>
<dbReference type="InterPro" id="IPR050388">
    <property type="entry name" value="ABC_Ni/Peptide_Import"/>
</dbReference>
<evidence type="ECO:0000256" key="11">
    <source>
        <dbReference type="ARBA" id="ARBA00022989"/>
    </source>
</evidence>
<dbReference type="PROSITE" id="PS50893">
    <property type="entry name" value="ABC_TRANSPORTER_2"/>
    <property type="match status" value="1"/>
</dbReference>
<feature type="transmembrane region" description="Helical" evidence="13">
    <location>
        <begin position="29"/>
        <end position="52"/>
    </location>
</feature>
<dbReference type="CDD" id="cd03257">
    <property type="entry name" value="ABC_NikE_OppD_transporters"/>
    <property type="match status" value="1"/>
</dbReference>
<protein>
    <submittedName>
        <fullName evidence="16">Dipeptide/oligopeptide/nickel ABC transporter permease/ATP-binding protein</fullName>
    </submittedName>
</protein>
<dbReference type="InterPro" id="IPR025966">
    <property type="entry name" value="OppC_N"/>
</dbReference>
<reference evidence="16 17" key="1">
    <citation type="submission" date="2020-04" db="EMBL/GenBank/DDBJ databases">
        <title>CFH 90308 Microbacterium sp.</title>
        <authorList>
            <person name="Nie G."/>
            <person name="Ming H."/>
            <person name="Xia T."/>
        </authorList>
    </citation>
    <scope>NUCLEOTIDE SEQUENCE [LARGE SCALE GENOMIC DNA]</scope>
    <source>
        <strain evidence="16 17">CFH 90308</strain>
    </source>
</reference>
<dbReference type="InterPro" id="IPR027417">
    <property type="entry name" value="P-loop_NTPase"/>
</dbReference>
<dbReference type="Pfam" id="PF00528">
    <property type="entry name" value="BPD_transp_1"/>
    <property type="match status" value="1"/>
</dbReference>
<proteinExistence type="inferred from homology"/>
<sequence length="581" mass="62237">MSEAVVTPVPIVASRAEIRHPFRRLLKNPLGIVSLVILAAIVLVAIFAPSIAPFDPNATRVELTNAPPFTTEYILGGDSAGRDVLSRLIWATRGTLLASITVLVVSVMVGGVSGLLAGYYSGPAKTVASWVSDVLLALPGVVLLIALYAVIGPNILLAMAIYGFMVAPIFYRLVSGVVAGVRQELYIDAAKISGLSDVRIIFRHVARAVRSPIIIQSAFILGAAVGIQAALEFLGLGSPSEPSWGGILDFAFRNIYVAPTGVLWPALVVTITVLAFVLLGNALRDALDPASKRVTLSRRALRGLRSASSPLPTGPEPSDPALALRIRGLRVAYPTNRDEHREVVRGVDLDVRRGEIVGLVGESGSGKSQTAFSVLGVLPRNAIVLGGSVLFEGVSILDDEDRLRAVRGTKIAYIPQEPMTNLDPAMTIGTQMQRWLLATRRMPKAEARRRIIGLLRRVGIEDAEDVVRKYPHEISGGMAQRVLIAGAVAGDPELIIADEPTTALDVTVQAEALDLIRELRDERGLAVLLVTHNLGVVSDICDRVAVMRDGRIVENTPTTEFFGGPQAEYSRELLRAASELE</sequence>
<evidence type="ECO:0000256" key="9">
    <source>
        <dbReference type="ARBA" id="ARBA00022840"/>
    </source>
</evidence>
<evidence type="ECO:0000313" key="17">
    <source>
        <dbReference type="Proteomes" id="UP001429745"/>
    </source>
</evidence>
<evidence type="ECO:0000256" key="13">
    <source>
        <dbReference type="RuleBase" id="RU363032"/>
    </source>
</evidence>
<dbReference type="RefSeq" id="WP_168913622.1">
    <property type="nucleotide sequence ID" value="NZ_JABACI010000004.1"/>
</dbReference>
<feature type="domain" description="ABC transmembrane type-1" evidence="15">
    <location>
        <begin position="92"/>
        <end position="280"/>
    </location>
</feature>
<feature type="transmembrane region" description="Helical" evidence="13">
    <location>
        <begin position="96"/>
        <end position="120"/>
    </location>
</feature>
<evidence type="ECO:0000259" key="15">
    <source>
        <dbReference type="PROSITE" id="PS50928"/>
    </source>
</evidence>
<comment type="subcellular location">
    <subcellularLocation>
        <location evidence="13">Cell membrane</location>
        <topology evidence="13">Multi-pass membrane protein</topology>
    </subcellularLocation>
    <subcellularLocation>
        <location evidence="2">Cell membrane</location>
        <topology evidence="2">Peripheral membrane protein</topology>
    </subcellularLocation>
    <subcellularLocation>
        <location evidence="1">Membrane</location>
        <topology evidence="1">Multi-pass membrane protein</topology>
    </subcellularLocation>
</comment>